<dbReference type="Proteomes" id="UP000663873">
    <property type="component" value="Unassembled WGS sequence"/>
</dbReference>
<sequence length="37" mass="4360">KTVRTLTWNPYDRIVRTNKNERQAARISEHFATSSVI</sequence>
<reference evidence="1" key="1">
    <citation type="submission" date="2021-02" db="EMBL/GenBank/DDBJ databases">
        <authorList>
            <person name="Nowell W R."/>
        </authorList>
    </citation>
    <scope>NUCLEOTIDE SEQUENCE</scope>
</reference>
<gene>
    <name evidence="1" type="ORF">UJA718_LOCUS50193</name>
</gene>
<feature type="non-terminal residue" evidence="1">
    <location>
        <position position="1"/>
    </location>
</feature>
<keyword evidence="2" id="KW-1185">Reference proteome</keyword>
<dbReference type="AlphaFoldDB" id="A0A822A2F9"/>
<dbReference type="EMBL" id="CAJOBP010110061">
    <property type="protein sequence ID" value="CAF4999674.1"/>
    <property type="molecule type" value="Genomic_DNA"/>
</dbReference>
<comment type="caution">
    <text evidence="1">The sequence shown here is derived from an EMBL/GenBank/DDBJ whole genome shotgun (WGS) entry which is preliminary data.</text>
</comment>
<protein>
    <submittedName>
        <fullName evidence="1">Uncharacterized protein</fullName>
    </submittedName>
</protein>
<evidence type="ECO:0000313" key="2">
    <source>
        <dbReference type="Proteomes" id="UP000663873"/>
    </source>
</evidence>
<organism evidence="1 2">
    <name type="scientific">Rotaria socialis</name>
    <dbReference type="NCBI Taxonomy" id="392032"/>
    <lineage>
        <taxon>Eukaryota</taxon>
        <taxon>Metazoa</taxon>
        <taxon>Spiralia</taxon>
        <taxon>Gnathifera</taxon>
        <taxon>Rotifera</taxon>
        <taxon>Eurotatoria</taxon>
        <taxon>Bdelloidea</taxon>
        <taxon>Philodinida</taxon>
        <taxon>Philodinidae</taxon>
        <taxon>Rotaria</taxon>
    </lineage>
</organism>
<name>A0A822A2F9_9BILA</name>
<evidence type="ECO:0000313" key="1">
    <source>
        <dbReference type="EMBL" id="CAF4999674.1"/>
    </source>
</evidence>
<accession>A0A822A2F9</accession>
<proteinExistence type="predicted"/>